<dbReference type="AlphaFoldDB" id="F5XFS9"/>
<evidence type="ECO:0000313" key="4">
    <source>
        <dbReference type="Proteomes" id="UP000007947"/>
    </source>
</evidence>
<dbReference type="GO" id="GO:0030288">
    <property type="term" value="C:outer membrane-bounded periplasmic space"/>
    <property type="evidence" value="ECO:0007669"/>
    <property type="project" value="TreeGrafter"/>
</dbReference>
<accession>F5XFS9</accession>
<keyword evidence="1" id="KW-0813">Transport</keyword>
<dbReference type="RefSeq" id="WP_013863356.1">
    <property type="nucleotide sequence ID" value="NC_015635.1"/>
</dbReference>
<keyword evidence="4" id="KW-1185">Reference proteome</keyword>
<evidence type="ECO:0000256" key="2">
    <source>
        <dbReference type="ARBA" id="ARBA00022729"/>
    </source>
</evidence>
<keyword evidence="2" id="KW-0732">Signal</keyword>
<dbReference type="EMBL" id="AP012204">
    <property type="protein sequence ID" value="BAK35486.1"/>
    <property type="molecule type" value="Genomic_DNA"/>
</dbReference>
<organism evidence="3 4">
    <name type="scientific">Microlunatus phosphovorus (strain ATCC 700054 / DSM 10555 / JCM 9379 / NBRC 101784 / NCIMB 13414 / VKM Ac-1990 / NM-1)</name>
    <dbReference type="NCBI Taxonomy" id="1032480"/>
    <lineage>
        <taxon>Bacteria</taxon>
        <taxon>Bacillati</taxon>
        <taxon>Actinomycetota</taxon>
        <taxon>Actinomycetes</taxon>
        <taxon>Propionibacteriales</taxon>
        <taxon>Propionibacteriaceae</taxon>
        <taxon>Microlunatus</taxon>
    </lineage>
</organism>
<dbReference type="InterPro" id="IPR051313">
    <property type="entry name" value="Bact_iron-sidero_bind"/>
</dbReference>
<dbReference type="PANTHER" id="PTHR30532">
    <property type="entry name" value="IRON III DICITRATE-BINDING PERIPLASMIC PROTEIN"/>
    <property type="match status" value="1"/>
</dbReference>
<evidence type="ECO:0000256" key="1">
    <source>
        <dbReference type="ARBA" id="ARBA00022448"/>
    </source>
</evidence>
<dbReference type="KEGG" id="mph:MLP_24720"/>
<dbReference type="HOGENOM" id="CLU_1568953_0_0_11"/>
<dbReference type="Proteomes" id="UP000007947">
    <property type="component" value="Chromosome"/>
</dbReference>
<name>F5XFS9_MICPN</name>
<dbReference type="STRING" id="1032480.MLP_24720"/>
<dbReference type="PANTHER" id="PTHR30532:SF24">
    <property type="entry name" value="FERRIC ENTEROBACTIN-BINDING PERIPLASMIC PROTEIN FEPB"/>
    <property type="match status" value="1"/>
</dbReference>
<gene>
    <name evidence="3" type="ordered locus">MLP_24720</name>
</gene>
<dbReference type="Gene3D" id="3.40.50.1980">
    <property type="entry name" value="Nitrogenase molybdenum iron protein domain"/>
    <property type="match status" value="1"/>
</dbReference>
<protein>
    <submittedName>
        <fullName evidence="3">Putative ABC transporter substrate-binding protein</fullName>
    </submittedName>
</protein>
<dbReference type="SUPFAM" id="SSF53807">
    <property type="entry name" value="Helical backbone' metal receptor"/>
    <property type="match status" value="1"/>
</dbReference>
<dbReference type="eggNOG" id="COG0614">
    <property type="taxonomic scope" value="Bacteria"/>
</dbReference>
<sequence length="170" mass="18659">MGKPDEATKLVADLEAAFTETRKQNPILDGKHAACAELWGADFSILGASAPRTQFLIDLGMSMPDSLAKLVGKKYNAPLSSEKVDLIDELDVVIWTTEYTDTKALLENKLVRDLRTTKEGRYVLAPNGGNDDLLYSMDWGSILSYRWALENATPRIVKALDGDLATDPNA</sequence>
<evidence type="ECO:0000313" key="3">
    <source>
        <dbReference type="EMBL" id="BAK35486.1"/>
    </source>
</evidence>
<reference evidence="3 4" key="1">
    <citation type="submission" date="2011-05" db="EMBL/GenBank/DDBJ databases">
        <title>Whole genome sequence of Microlunatus phosphovorus NM-1.</title>
        <authorList>
            <person name="Hosoyama A."/>
            <person name="Sasaki K."/>
            <person name="Harada T."/>
            <person name="Igarashi R."/>
            <person name="Kawakoshi A."/>
            <person name="Sasagawa M."/>
            <person name="Fukada J."/>
            <person name="Nakamura S."/>
            <person name="Katano Y."/>
            <person name="Hanada S."/>
            <person name="Kamagata Y."/>
            <person name="Nakamura N."/>
            <person name="Yamazaki S."/>
            <person name="Fujita N."/>
        </authorList>
    </citation>
    <scope>NUCLEOTIDE SEQUENCE [LARGE SCALE GENOMIC DNA]</scope>
    <source>
        <strain evidence="4">ATCC 700054 / DSM 10555 / JCM 9379 / NBRC 101784 / NCIMB 13414 / VKM Ac-1990 / NM-1</strain>
    </source>
</reference>
<proteinExistence type="predicted"/>